<name>D3AS22_9FIRM</name>
<accession>D3AS22</accession>
<dbReference type="AlphaFoldDB" id="D3AS22"/>
<feature type="region of interest" description="Disordered" evidence="1">
    <location>
        <begin position="48"/>
        <end position="72"/>
    </location>
</feature>
<dbReference type="HOGENOM" id="CLU_2716915_0_0_9"/>
<gene>
    <name evidence="2" type="ORF">CLOSTHATH_06428</name>
</gene>
<feature type="compositionally biased region" description="Polar residues" evidence="1">
    <location>
        <begin position="54"/>
        <end position="64"/>
    </location>
</feature>
<dbReference type="Proteomes" id="UP000004968">
    <property type="component" value="Unassembled WGS sequence"/>
</dbReference>
<protein>
    <submittedName>
        <fullName evidence="2">Uncharacterized protein</fullName>
    </submittedName>
</protein>
<dbReference type="EMBL" id="ACIO01000761">
    <property type="protein sequence ID" value="EFC95387.1"/>
    <property type="molecule type" value="Genomic_DNA"/>
</dbReference>
<organism evidence="2 3">
    <name type="scientific">Hungatella hathewayi DSM 13479</name>
    <dbReference type="NCBI Taxonomy" id="566550"/>
    <lineage>
        <taxon>Bacteria</taxon>
        <taxon>Bacillati</taxon>
        <taxon>Bacillota</taxon>
        <taxon>Clostridia</taxon>
        <taxon>Lachnospirales</taxon>
        <taxon>Lachnospiraceae</taxon>
        <taxon>Hungatella</taxon>
    </lineage>
</organism>
<sequence length="72" mass="8060">MSGIMAWTFLSDFLNVRATGAAFMLPVSGSREVFFDQPHDDAVRQKRRAWRSGMTRNTADSDSYGNKGVNDD</sequence>
<reference evidence="2 3" key="1">
    <citation type="submission" date="2010-01" db="EMBL/GenBank/DDBJ databases">
        <authorList>
            <person name="Weinstock G."/>
            <person name="Sodergren E."/>
            <person name="Clifton S."/>
            <person name="Fulton L."/>
            <person name="Fulton B."/>
            <person name="Courtney L."/>
            <person name="Fronick C."/>
            <person name="Harrison M."/>
            <person name="Strong C."/>
            <person name="Farmer C."/>
            <person name="Delahaunty K."/>
            <person name="Markovic C."/>
            <person name="Hall O."/>
            <person name="Minx P."/>
            <person name="Tomlinson C."/>
            <person name="Mitreva M."/>
            <person name="Nelson J."/>
            <person name="Hou S."/>
            <person name="Wollam A."/>
            <person name="Pepin K.H."/>
            <person name="Johnson M."/>
            <person name="Bhonagiri V."/>
            <person name="Nash W.E."/>
            <person name="Warren W."/>
            <person name="Chinwalla A."/>
            <person name="Mardis E.R."/>
            <person name="Wilson R.K."/>
        </authorList>
    </citation>
    <scope>NUCLEOTIDE SEQUENCE [LARGE SCALE GENOMIC DNA]</scope>
    <source>
        <strain evidence="2 3">DSM 13479</strain>
    </source>
</reference>
<evidence type="ECO:0000313" key="2">
    <source>
        <dbReference type="EMBL" id="EFC95387.1"/>
    </source>
</evidence>
<evidence type="ECO:0000256" key="1">
    <source>
        <dbReference type="SAM" id="MobiDB-lite"/>
    </source>
</evidence>
<comment type="caution">
    <text evidence="2">The sequence shown here is derived from an EMBL/GenBank/DDBJ whole genome shotgun (WGS) entry which is preliminary data.</text>
</comment>
<proteinExistence type="predicted"/>
<evidence type="ECO:0000313" key="3">
    <source>
        <dbReference type="Proteomes" id="UP000004968"/>
    </source>
</evidence>